<name>A0A8X6LAU6_TRICU</name>
<proteinExistence type="predicted"/>
<dbReference type="AlphaFoldDB" id="A0A8X6LAU6"/>
<dbReference type="Proteomes" id="UP000887116">
    <property type="component" value="Unassembled WGS sequence"/>
</dbReference>
<evidence type="ECO:0000313" key="2">
    <source>
        <dbReference type="Proteomes" id="UP000887116"/>
    </source>
</evidence>
<comment type="caution">
    <text evidence="1">The sequence shown here is derived from an EMBL/GenBank/DDBJ whole genome shotgun (WGS) entry which is preliminary data.</text>
</comment>
<evidence type="ECO:0000313" key="1">
    <source>
        <dbReference type="EMBL" id="GFR02920.1"/>
    </source>
</evidence>
<gene>
    <name evidence="1" type="ORF">TNCT_529041</name>
</gene>
<dbReference type="EMBL" id="BMAO01005655">
    <property type="protein sequence ID" value="GFR02920.1"/>
    <property type="molecule type" value="Genomic_DNA"/>
</dbReference>
<keyword evidence="2" id="KW-1185">Reference proteome</keyword>
<reference evidence="1" key="1">
    <citation type="submission" date="2020-07" db="EMBL/GenBank/DDBJ databases">
        <title>Multicomponent nature underlies the extraordinary mechanical properties of spider dragline silk.</title>
        <authorList>
            <person name="Kono N."/>
            <person name="Nakamura H."/>
            <person name="Mori M."/>
            <person name="Yoshida Y."/>
            <person name="Ohtoshi R."/>
            <person name="Malay A.D."/>
            <person name="Moran D.A.P."/>
            <person name="Tomita M."/>
            <person name="Numata K."/>
            <person name="Arakawa K."/>
        </authorList>
    </citation>
    <scope>NUCLEOTIDE SEQUENCE</scope>
</reference>
<protein>
    <submittedName>
        <fullName evidence="1">Uncharacterized protein</fullName>
    </submittedName>
</protein>
<sequence>MQEPQREFENSNAEDLKSVIPNDDSKVALGFIKQETNTENIEQEIEKTAPKKYKTIMKEIILFIQKHREEIYWTPEKELIVDGKIIRNTNVVHLITHLVREKNKTFWV</sequence>
<organism evidence="1 2">
    <name type="scientific">Trichonephila clavata</name>
    <name type="common">Joro spider</name>
    <name type="synonym">Nephila clavata</name>
    <dbReference type="NCBI Taxonomy" id="2740835"/>
    <lineage>
        <taxon>Eukaryota</taxon>
        <taxon>Metazoa</taxon>
        <taxon>Ecdysozoa</taxon>
        <taxon>Arthropoda</taxon>
        <taxon>Chelicerata</taxon>
        <taxon>Arachnida</taxon>
        <taxon>Araneae</taxon>
        <taxon>Araneomorphae</taxon>
        <taxon>Entelegynae</taxon>
        <taxon>Araneoidea</taxon>
        <taxon>Nephilidae</taxon>
        <taxon>Trichonephila</taxon>
    </lineage>
</organism>
<accession>A0A8X6LAU6</accession>